<name>G4TYD5_SERID</name>
<dbReference type="HOGENOM" id="CLU_029380_0_0_1"/>
<sequence>MDDVEWPLLTVEFNSLRDHPMDGIYEFIDLPGVGEQFETFSFEAMVRLVAKDSNAIVPIISFKELARSDWKKLPDTVSSGFGARANIVICTHLDQIHGENLNEQLSIVSKVFWPGNVKGAASNNIIPCSSLMGLSARALLDLSKGKSKPNFTSFWDPKRKKVSHPCAEKILGVSRPKENYERMPTEFWKAELEREMKESGLPDAIQKLAREMVDQAKQRALIQECQAVCKQLRKMITAQERKLLEARRTKRDFDAAKKEFEDARAKFYALINTWSLSKTTQEQIYKDKLDRGIKALSQKAESFIPLAIKKTLNDWSLGSVKQETDIESSRAPEKARATEQHGTTVLTVKSVAHAEEFLRHSQAELTKSLNELRRDFVISVRKMAEEARAKRFQDLKDKIKDLDPKMQPELREEIIEDLSNQSVNIRQVAFNQIKNKIKTTKTRHSASTAFRAIEEQLAKPLLTQKQEGQSGDAAEQQARQAVEDLGFILRAPITAVATIPFVFGLPIWPWIIHSQSFHLAMDVIEGRYREEIVKPWIKDLARESEKSLTGTITASSQVGKTAVENALAREDARYKRESEERNQNKYGMVPNMVALNSSLWAAESALQTIWKELRESLNSVGETALNANDGLH</sequence>
<keyword evidence="3" id="KW-1185">Reference proteome</keyword>
<dbReference type="EMBL" id="CAFZ01000700">
    <property type="protein sequence ID" value="CCA76328.1"/>
    <property type="molecule type" value="Genomic_DNA"/>
</dbReference>
<dbReference type="InParanoid" id="G4TYD5"/>
<proteinExistence type="predicted"/>
<evidence type="ECO:0000313" key="3">
    <source>
        <dbReference type="Proteomes" id="UP000007148"/>
    </source>
</evidence>
<dbReference type="OrthoDB" id="3248936at2759"/>
<organism evidence="2 3">
    <name type="scientific">Serendipita indica (strain DSM 11827)</name>
    <name type="common">Root endophyte fungus</name>
    <name type="synonym">Piriformospora indica</name>
    <dbReference type="NCBI Taxonomy" id="1109443"/>
    <lineage>
        <taxon>Eukaryota</taxon>
        <taxon>Fungi</taxon>
        <taxon>Dikarya</taxon>
        <taxon>Basidiomycota</taxon>
        <taxon>Agaricomycotina</taxon>
        <taxon>Agaricomycetes</taxon>
        <taxon>Sebacinales</taxon>
        <taxon>Serendipitaceae</taxon>
        <taxon>Serendipita</taxon>
    </lineage>
</organism>
<dbReference type="OMA" id="MISKSIV"/>
<feature type="coiled-coil region" evidence="1">
    <location>
        <begin position="222"/>
        <end position="266"/>
    </location>
</feature>
<gene>
    <name evidence="2" type="ORF">PIIN_11894</name>
</gene>
<accession>G4TYD5</accession>
<dbReference type="AlphaFoldDB" id="G4TYD5"/>
<evidence type="ECO:0000256" key="1">
    <source>
        <dbReference type="SAM" id="Coils"/>
    </source>
</evidence>
<evidence type="ECO:0000313" key="2">
    <source>
        <dbReference type="EMBL" id="CCA76328.1"/>
    </source>
</evidence>
<dbReference type="eggNOG" id="ENOG502RCZ6">
    <property type="taxonomic scope" value="Eukaryota"/>
</dbReference>
<dbReference type="Proteomes" id="UP000007148">
    <property type="component" value="Unassembled WGS sequence"/>
</dbReference>
<keyword evidence="1" id="KW-0175">Coiled coil</keyword>
<reference evidence="2 3" key="1">
    <citation type="journal article" date="2011" name="PLoS Pathog.">
        <title>Endophytic Life Strategies Decoded by Genome and Transcriptome Analyses of the Mutualistic Root Symbiont Piriformospora indica.</title>
        <authorList>
            <person name="Zuccaro A."/>
            <person name="Lahrmann U."/>
            <person name="Guldener U."/>
            <person name="Langen G."/>
            <person name="Pfiffi S."/>
            <person name="Biedenkopf D."/>
            <person name="Wong P."/>
            <person name="Samans B."/>
            <person name="Grimm C."/>
            <person name="Basiewicz M."/>
            <person name="Murat C."/>
            <person name="Martin F."/>
            <person name="Kogel K.H."/>
        </authorList>
    </citation>
    <scope>NUCLEOTIDE SEQUENCE [LARGE SCALE GENOMIC DNA]</scope>
    <source>
        <strain evidence="2 3">DSM 11827</strain>
    </source>
</reference>
<protein>
    <submittedName>
        <fullName evidence="2">Uncharacterized protein</fullName>
    </submittedName>
</protein>
<comment type="caution">
    <text evidence="2">The sequence shown here is derived from an EMBL/GenBank/DDBJ whole genome shotgun (WGS) entry which is preliminary data.</text>
</comment>